<comment type="caution">
    <text evidence="1">The sequence shown here is derived from an EMBL/GenBank/DDBJ whole genome shotgun (WGS) entry which is preliminary data.</text>
</comment>
<sequence>MTDLFFESLALDRIDLVARLVTSSNCQEEDRELALFWIAEMTAALIDELNKIEKNSYQNHLTDS</sequence>
<organism evidence="1 2">
    <name type="scientific">Yersinia bercovieri</name>
    <dbReference type="NCBI Taxonomy" id="634"/>
    <lineage>
        <taxon>Bacteria</taxon>
        <taxon>Pseudomonadati</taxon>
        <taxon>Pseudomonadota</taxon>
        <taxon>Gammaproteobacteria</taxon>
        <taxon>Enterobacterales</taxon>
        <taxon>Yersiniaceae</taxon>
        <taxon>Yersinia</taxon>
    </lineage>
</organism>
<evidence type="ECO:0000313" key="1">
    <source>
        <dbReference type="EMBL" id="PHZ28517.1"/>
    </source>
</evidence>
<dbReference type="AlphaFoldDB" id="A0A2G4U5E1"/>
<evidence type="ECO:0000313" key="2">
    <source>
        <dbReference type="Proteomes" id="UP000229378"/>
    </source>
</evidence>
<reference evidence="1 2" key="1">
    <citation type="submission" date="2017-10" db="EMBL/GenBank/DDBJ databases">
        <authorList>
            <person name="Banno H."/>
            <person name="Chua N.-H."/>
        </authorList>
    </citation>
    <scope>NUCLEOTIDE SEQUENCE [LARGE SCALE GENOMIC DNA]</scope>
    <source>
        <strain evidence="1 2">SCPM-O-B-7607</strain>
    </source>
</reference>
<name>A0A2G4U5E1_YERBE</name>
<dbReference type="RefSeq" id="WP_005276288.1">
    <property type="nucleotide sequence ID" value="NZ_CABHQL010000114.1"/>
</dbReference>
<proteinExistence type="predicted"/>
<gene>
    <name evidence="1" type="ORF">CS533_04265</name>
</gene>
<evidence type="ECO:0008006" key="3">
    <source>
        <dbReference type="Google" id="ProtNLM"/>
    </source>
</evidence>
<protein>
    <recommendedName>
        <fullName evidence="3">Levan regulatory protein</fullName>
    </recommendedName>
</protein>
<dbReference type="Proteomes" id="UP000229378">
    <property type="component" value="Unassembled WGS sequence"/>
</dbReference>
<accession>A0A2G4U5E1</accession>
<dbReference type="EMBL" id="PEHN01000003">
    <property type="protein sequence ID" value="PHZ28517.1"/>
    <property type="molecule type" value="Genomic_DNA"/>
</dbReference>